<evidence type="ECO:0000313" key="2">
    <source>
        <dbReference type="Proteomes" id="UP000036938"/>
    </source>
</evidence>
<organism evidence="1 2">
    <name type="scientific">Pseudaestuariivita atlantica</name>
    <dbReference type="NCBI Taxonomy" id="1317121"/>
    <lineage>
        <taxon>Bacteria</taxon>
        <taxon>Pseudomonadati</taxon>
        <taxon>Pseudomonadota</taxon>
        <taxon>Alphaproteobacteria</taxon>
        <taxon>Rhodobacterales</taxon>
        <taxon>Paracoccaceae</taxon>
        <taxon>Pseudaestuariivita</taxon>
    </lineage>
</organism>
<dbReference type="AlphaFoldDB" id="A0A0L1JRN3"/>
<dbReference type="InterPro" id="IPR009045">
    <property type="entry name" value="Zn_M74/Hedgehog-like"/>
</dbReference>
<comment type="caution">
    <text evidence="1">The sequence shown here is derived from an EMBL/GenBank/DDBJ whole genome shotgun (WGS) entry which is preliminary data.</text>
</comment>
<sequence length="205" mass="23963">MWSLETLGRVRLSRHFYFRDFLYSEIGNIHRIPNIPEDPNLAIAHGRRLCEELLDPLTETFGRIAVRSGYRSPSLNAFGNREKLNCARNDNPLECHVWDYFDGDRANAGASIVIPWFADRYAQGRDWRDLAWWLHDHLPSYSDIWFFPKLCAFNLTWRATPLKRIDSYIAPRGGLLRPGATPGETLPERRERYADFPRFRGLDLP</sequence>
<evidence type="ECO:0000313" key="1">
    <source>
        <dbReference type="EMBL" id="KNG94415.1"/>
    </source>
</evidence>
<dbReference type="STRING" id="1317121.ATO11_06970"/>
<dbReference type="PATRIC" id="fig|1317121.7.peg.1997"/>
<evidence type="ECO:0008006" key="3">
    <source>
        <dbReference type="Google" id="ProtNLM"/>
    </source>
</evidence>
<gene>
    <name evidence="1" type="ORF">ATO11_06970</name>
</gene>
<dbReference type="EMBL" id="AQQZ01000003">
    <property type="protein sequence ID" value="KNG94415.1"/>
    <property type="molecule type" value="Genomic_DNA"/>
</dbReference>
<reference evidence="1 2" key="1">
    <citation type="journal article" date="2015" name="Int. J. Syst. Evol. Microbiol.">
        <title>Aestuariivita atlantica sp. nov., isolated from deep sea sediment of the Atlantic Ocean.</title>
        <authorList>
            <person name="Li G."/>
            <person name="Lai Q."/>
            <person name="Du Y."/>
            <person name="Liu X."/>
            <person name="Sun F."/>
            <person name="Shao Z."/>
        </authorList>
    </citation>
    <scope>NUCLEOTIDE SEQUENCE [LARGE SCALE GENOMIC DNA]</scope>
    <source>
        <strain evidence="1 2">22II-S11-z3</strain>
    </source>
</reference>
<dbReference type="OrthoDB" id="7171572at2"/>
<proteinExistence type="predicted"/>
<keyword evidence="2" id="KW-1185">Reference proteome</keyword>
<accession>A0A0L1JRN3</accession>
<dbReference type="Proteomes" id="UP000036938">
    <property type="component" value="Unassembled WGS sequence"/>
</dbReference>
<name>A0A0L1JRN3_9RHOB</name>
<protein>
    <recommendedName>
        <fullName evidence="3">Peptidase M15</fullName>
    </recommendedName>
</protein>
<dbReference type="RefSeq" id="WP_050530573.1">
    <property type="nucleotide sequence ID" value="NZ_AQQZ01000003.1"/>
</dbReference>
<dbReference type="SUPFAM" id="SSF55166">
    <property type="entry name" value="Hedgehog/DD-peptidase"/>
    <property type="match status" value="1"/>
</dbReference>